<evidence type="ECO:0000256" key="1">
    <source>
        <dbReference type="PROSITE-ProRule" id="PRU00649"/>
    </source>
</evidence>
<feature type="compositionally biased region" description="Basic and acidic residues" evidence="2">
    <location>
        <begin position="307"/>
        <end position="323"/>
    </location>
</feature>
<feature type="region of interest" description="Disordered" evidence="2">
    <location>
        <begin position="274"/>
        <end position="363"/>
    </location>
</feature>
<feature type="region of interest" description="Disordered" evidence="2">
    <location>
        <begin position="424"/>
        <end position="489"/>
    </location>
</feature>
<dbReference type="eggNOG" id="ENOG502QW5B">
    <property type="taxonomic scope" value="Eukaryota"/>
</dbReference>
<dbReference type="InterPro" id="IPR035441">
    <property type="entry name" value="TFIIS/LEDGF_dom_sf"/>
</dbReference>
<dbReference type="EnsemblPlants" id="OPUNC06G19620.1">
    <property type="protein sequence ID" value="OPUNC06G19620.1"/>
    <property type="gene ID" value="OPUNC06G19620"/>
</dbReference>
<feature type="domain" description="TFIIS N-terminal" evidence="3">
    <location>
        <begin position="72"/>
        <end position="151"/>
    </location>
</feature>
<evidence type="ECO:0000259" key="3">
    <source>
        <dbReference type="PROSITE" id="PS51319"/>
    </source>
</evidence>
<reference evidence="4" key="1">
    <citation type="submission" date="2015-04" db="UniProtKB">
        <authorList>
            <consortium name="EnsemblPlants"/>
        </authorList>
    </citation>
    <scope>IDENTIFICATION</scope>
</reference>
<feature type="region of interest" description="Disordered" evidence="2">
    <location>
        <begin position="563"/>
        <end position="582"/>
    </location>
</feature>
<evidence type="ECO:0000256" key="2">
    <source>
        <dbReference type="SAM" id="MobiDB-lite"/>
    </source>
</evidence>
<dbReference type="PANTHER" id="PTHR47292">
    <property type="entry name" value="TRANSCRIPTION ELONGATION FACTOR (TFIIS) FAMILY PROTEIN-RELATED"/>
    <property type="match status" value="1"/>
</dbReference>
<sequence>MLEDFFTLTEMKDGISTVARIGELVSEIKKLKSAVELNTADLIRQCATAANTLASTKNEECLQHFVQLNGVGFLHQWLQDAQNCGEDISNAAEDLIVAVLSALECLPVENAQITSCGVLHTVEHLLSHSNADINKKAGALCYKWRSVPKCSSDVHGVVAKERDPNQLKLPEPKLESDGANEAAIAGDKSKSEVMVCSSVPLPNHSQTNDNRDIVKQSPVLIPPNSDGNAIIGDGNPSVRSLACHNGLENVPVTEESSANNDAKSGAVQVSLPDVTTEAKSSGTNNPENPLVSNQMDVQDQNVSTSVDTKKGESCSEDMPRSEKNTVGGWDLAPLDMQDSSDDESTGKEEGPTSSSDTDVKGAVNELRLKRCMTSFGDSSKAADKKSTAEKGDTSTPLAEYDDTDALEVARLVAIEVEREVIDYRGPFCGSPDINSRRSDSPDLEARRQPELPMDEPDNDNKSSTTGEDSGSSSSMKEDGSGITDDSGTFSRKLTRSMKLGGIDLNENQCTEEVDCHTKSTLSNSINLSTPIAVAASRASSVFPARLHFEGELGWKGSAATSAFRPASPRCTPDGEKSVSASSQKTSNALFDLNVSESDNATAGEPLSAAILPLSSDLVRKDASATVGLNRSLELDLNCPCDDEEAAITTSNVPSFWNRQQCNGDWSHPSSSSSSRQPAVRNFDLNDNTPIVDSFSRGADESSVKTSGRDVSDHSAVTILGKRIVLGQKEHSHQSEHNFLGPSVESRDPARSMQSYGHTPPDYSVVSYPSHSALSFPPPFYAPGSVPYMVDAKGTPVIPPLPGFGVPTLPSLGVGTSHPSLSSRAIPPSSSELSYFHPSMDLNYGRSYEGARREGASYWPVSFQGQTMFVDERMGNMSQGGSSGVPVLKRKEPDSGWDLYPRR</sequence>
<proteinExistence type="predicted"/>
<feature type="region of interest" description="Disordered" evidence="2">
    <location>
        <begin position="729"/>
        <end position="754"/>
    </location>
</feature>
<reference evidence="4" key="2">
    <citation type="submission" date="2018-05" db="EMBL/GenBank/DDBJ databases">
        <title>OpunRS2 (Oryza punctata Reference Sequence Version 2).</title>
        <authorList>
            <person name="Zhang J."/>
            <person name="Kudrna D."/>
            <person name="Lee S."/>
            <person name="Talag J."/>
            <person name="Welchert J."/>
            <person name="Wing R.A."/>
        </authorList>
    </citation>
    <scope>NUCLEOTIDE SEQUENCE [LARGE SCALE GENOMIC DNA]</scope>
</reference>
<dbReference type="STRING" id="4537.A0A0E0LDP8"/>
<feature type="compositionally biased region" description="Low complexity" evidence="2">
    <location>
        <begin position="461"/>
        <end position="474"/>
    </location>
</feature>
<feature type="region of interest" description="Disordered" evidence="2">
    <location>
        <begin position="376"/>
        <end position="399"/>
    </location>
</feature>
<keyword evidence="5" id="KW-1185">Reference proteome</keyword>
<feature type="compositionally biased region" description="Basic and acidic residues" evidence="2">
    <location>
        <begin position="380"/>
        <end position="392"/>
    </location>
</feature>
<comment type="subcellular location">
    <subcellularLocation>
        <location evidence="1">Nucleus</location>
    </subcellularLocation>
</comment>
<dbReference type="PROSITE" id="PS51319">
    <property type="entry name" value="TFIIS_N"/>
    <property type="match status" value="1"/>
</dbReference>
<dbReference type="InterPro" id="IPR017923">
    <property type="entry name" value="TFIIS_N"/>
</dbReference>
<feature type="region of interest" description="Disordered" evidence="2">
    <location>
        <begin position="663"/>
        <end position="709"/>
    </location>
</feature>
<feature type="compositionally biased region" description="Polar residues" evidence="2">
    <location>
        <begin position="277"/>
        <end position="306"/>
    </location>
</feature>
<dbReference type="Gramene" id="OPUNC06G19620.1">
    <property type="protein sequence ID" value="OPUNC06G19620.1"/>
    <property type="gene ID" value="OPUNC06G19620"/>
</dbReference>
<feature type="compositionally biased region" description="Basic and acidic residues" evidence="2">
    <location>
        <begin position="434"/>
        <end position="449"/>
    </location>
</feature>
<evidence type="ECO:0000313" key="5">
    <source>
        <dbReference type="Proteomes" id="UP000026962"/>
    </source>
</evidence>
<feature type="compositionally biased region" description="Basic and acidic residues" evidence="2">
    <location>
        <begin position="697"/>
        <end position="709"/>
    </location>
</feature>
<organism evidence="4">
    <name type="scientific">Oryza punctata</name>
    <name type="common">Red rice</name>
    <dbReference type="NCBI Taxonomy" id="4537"/>
    <lineage>
        <taxon>Eukaryota</taxon>
        <taxon>Viridiplantae</taxon>
        <taxon>Streptophyta</taxon>
        <taxon>Embryophyta</taxon>
        <taxon>Tracheophyta</taxon>
        <taxon>Spermatophyta</taxon>
        <taxon>Magnoliopsida</taxon>
        <taxon>Liliopsida</taxon>
        <taxon>Poales</taxon>
        <taxon>Poaceae</taxon>
        <taxon>BOP clade</taxon>
        <taxon>Oryzoideae</taxon>
        <taxon>Oryzeae</taxon>
        <taxon>Oryzinae</taxon>
        <taxon>Oryza</taxon>
    </lineage>
</organism>
<dbReference type="GO" id="GO:0005634">
    <property type="term" value="C:nucleus"/>
    <property type="evidence" value="ECO:0007669"/>
    <property type="project" value="UniProtKB-SubCell"/>
</dbReference>
<name>A0A0E0LDP8_ORYPU</name>
<dbReference type="HOGENOM" id="CLU_014613_0_0_1"/>
<dbReference type="Proteomes" id="UP000026962">
    <property type="component" value="Chromosome 6"/>
</dbReference>
<feature type="compositionally biased region" description="Basic and acidic residues" evidence="2">
    <location>
        <begin position="888"/>
        <end position="902"/>
    </location>
</feature>
<dbReference type="OMA" id="QNCGEDI"/>
<accession>A0A0E0LDP8</accession>
<evidence type="ECO:0000313" key="4">
    <source>
        <dbReference type="EnsemblPlants" id="OPUNC06G19620.1"/>
    </source>
</evidence>
<dbReference type="AlphaFoldDB" id="A0A0E0LDP8"/>
<feature type="region of interest" description="Disordered" evidence="2">
    <location>
        <begin position="874"/>
        <end position="902"/>
    </location>
</feature>
<dbReference type="SUPFAM" id="SSF47676">
    <property type="entry name" value="Conserved domain common to transcription factors TFIIS, elongin A, CRSP70"/>
    <property type="match status" value="1"/>
</dbReference>
<protein>
    <recommendedName>
        <fullName evidence="3">TFIIS N-terminal domain-containing protein</fullName>
    </recommendedName>
</protein>
<keyword evidence="1" id="KW-0539">Nucleus</keyword>
<dbReference type="Gene3D" id="1.20.930.10">
    <property type="entry name" value="Conserved domain common to transcription factors TFIIS, elongin A, CRSP70"/>
    <property type="match status" value="1"/>
</dbReference>
<dbReference type="PANTHER" id="PTHR47292:SF1">
    <property type="entry name" value="TRANSCRIPTION ELONGATION FACTOR (TFIIS) FAMILY PROTEIN"/>
    <property type="match status" value="1"/>
</dbReference>